<reference evidence="1" key="1">
    <citation type="submission" date="2023-10" db="EMBL/GenBank/DDBJ databases">
        <title>Genome assemblies of two species of porcelain crab, Petrolisthes cinctipes and Petrolisthes manimaculis (Anomura: Porcellanidae).</title>
        <authorList>
            <person name="Angst P."/>
        </authorList>
    </citation>
    <scope>NUCLEOTIDE SEQUENCE</scope>
    <source>
        <strain evidence="1">PB745_01</strain>
        <tissue evidence="1">Gill</tissue>
    </source>
</reference>
<dbReference type="AlphaFoldDB" id="A0AAE1G4X0"/>
<dbReference type="Proteomes" id="UP001286313">
    <property type="component" value="Unassembled WGS sequence"/>
</dbReference>
<evidence type="ECO:0000313" key="2">
    <source>
        <dbReference type="Proteomes" id="UP001286313"/>
    </source>
</evidence>
<sequence length="114" mass="12956">MRAREETVRVCDVTGPFVRPYLRRPCLSPPNLVPMQTPIHTSTPVTKVGTPCPVEPDNRCTGQVWTQKWSRSDISAKFVRRMPPLSQLRLPPTPPPQYPFQQVVADLFHLHGLC</sequence>
<gene>
    <name evidence="1" type="ORF">Pcinc_010687</name>
</gene>
<proteinExistence type="predicted"/>
<keyword evidence="2" id="KW-1185">Reference proteome</keyword>
<protein>
    <submittedName>
        <fullName evidence="1">Uncharacterized protein</fullName>
    </submittedName>
</protein>
<comment type="caution">
    <text evidence="1">The sequence shown here is derived from an EMBL/GenBank/DDBJ whole genome shotgun (WGS) entry which is preliminary data.</text>
</comment>
<dbReference type="EMBL" id="JAWQEG010000831">
    <property type="protein sequence ID" value="KAK3885032.1"/>
    <property type="molecule type" value="Genomic_DNA"/>
</dbReference>
<organism evidence="1 2">
    <name type="scientific">Petrolisthes cinctipes</name>
    <name type="common">Flat porcelain crab</name>
    <dbReference type="NCBI Taxonomy" id="88211"/>
    <lineage>
        <taxon>Eukaryota</taxon>
        <taxon>Metazoa</taxon>
        <taxon>Ecdysozoa</taxon>
        <taxon>Arthropoda</taxon>
        <taxon>Crustacea</taxon>
        <taxon>Multicrustacea</taxon>
        <taxon>Malacostraca</taxon>
        <taxon>Eumalacostraca</taxon>
        <taxon>Eucarida</taxon>
        <taxon>Decapoda</taxon>
        <taxon>Pleocyemata</taxon>
        <taxon>Anomura</taxon>
        <taxon>Galatheoidea</taxon>
        <taxon>Porcellanidae</taxon>
        <taxon>Petrolisthes</taxon>
    </lineage>
</organism>
<evidence type="ECO:0000313" key="1">
    <source>
        <dbReference type="EMBL" id="KAK3885032.1"/>
    </source>
</evidence>
<name>A0AAE1G4X0_PETCI</name>
<accession>A0AAE1G4X0</accession>